<feature type="domain" description="FMR1-interacting protein 1 conserved" evidence="2">
    <location>
        <begin position="125"/>
        <end position="179"/>
    </location>
</feature>
<evidence type="ECO:0000256" key="1">
    <source>
        <dbReference type="SAM" id="MobiDB-lite"/>
    </source>
</evidence>
<feature type="compositionally biased region" description="Basic and acidic residues" evidence="1">
    <location>
        <begin position="217"/>
        <end position="229"/>
    </location>
</feature>
<feature type="non-terminal residue" evidence="3">
    <location>
        <position position="1"/>
    </location>
</feature>
<evidence type="ECO:0000313" key="3">
    <source>
        <dbReference type="EMBL" id="KAH8371920.1"/>
    </source>
</evidence>
<feature type="compositionally biased region" description="Acidic residues" evidence="1">
    <location>
        <begin position="361"/>
        <end position="376"/>
    </location>
</feature>
<feature type="region of interest" description="Disordered" evidence="1">
    <location>
        <begin position="1"/>
        <end position="24"/>
    </location>
</feature>
<feature type="region of interest" description="Disordered" evidence="1">
    <location>
        <begin position="170"/>
        <end position="242"/>
    </location>
</feature>
<protein>
    <recommendedName>
        <fullName evidence="2">FMR1-interacting protein 1 conserved domain-containing protein</fullName>
    </recommendedName>
</protein>
<dbReference type="InterPro" id="IPR019496">
    <property type="entry name" value="NUFIP1_cons_dom"/>
</dbReference>
<proteinExistence type="predicted"/>
<sequence length="482" mass="54969">EMEPKFVLPSPNFNKNSKEPSKSNLHYLTPCGMTLLPRSKQPPPMYGARGSTVPAKYLKPEQPQVFSVRTDPPTKYEASPHVEFCDNCNMGLGNEQDMRRHLEQHETCPAEDCEFAALANVLERHIEANHITGLYKTVKRVWTPEDIAAWRAERRKRFPTTANVELAKRAKEQRLKRGERLEASKSRFGKPEDRRRTRPENNNKDRAKLNKRRKKIENKITDKKEEQPENKPLPPEQNVVSAEEARKFRGTSQMKDYKHVKAKSKSENALSNMLGMYGTDSEDDEEDATTDEEVTDAPLQADVEPMPWEKVCRTEDKEEDATPDKKVADASLDAPVEPEVFQNEMKSADNSVRQDVQLEVDDTLPQSSDDEAPDEAPIERKTEVEKPPELTVESKSESTTAVLPIDSKLVAVAPQQEQRTSVKRVAANKKVRGLNYKRARLMTKQNTMLSKLLESDIRHERNVLLQCVRYVCEQNFFGIGSS</sequence>
<dbReference type="AlphaFoldDB" id="A0AAD4K1L7"/>
<feature type="compositionally biased region" description="Basic and acidic residues" evidence="1">
    <location>
        <begin position="170"/>
        <end position="208"/>
    </location>
</feature>
<evidence type="ECO:0000313" key="4">
    <source>
        <dbReference type="Proteomes" id="UP001200034"/>
    </source>
</evidence>
<feature type="compositionally biased region" description="Acidic residues" evidence="1">
    <location>
        <begin position="280"/>
        <end position="295"/>
    </location>
</feature>
<evidence type="ECO:0000259" key="2">
    <source>
        <dbReference type="Pfam" id="PF10453"/>
    </source>
</evidence>
<feature type="non-terminal residue" evidence="3">
    <location>
        <position position="482"/>
    </location>
</feature>
<keyword evidence="4" id="KW-1185">Reference proteome</keyword>
<accession>A0AAD4K1L7</accession>
<dbReference type="GO" id="GO:0000492">
    <property type="term" value="P:box C/D snoRNP assembly"/>
    <property type="evidence" value="ECO:0007669"/>
    <property type="project" value="TreeGrafter"/>
</dbReference>
<dbReference type="PANTHER" id="PTHR13309:SF0">
    <property type="entry name" value="FMR1-INTERACTING PROTEIN NUFIP1"/>
    <property type="match status" value="1"/>
</dbReference>
<feature type="compositionally biased region" description="Basic and acidic residues" evidence="1">
    <location>
        <begin position="377"/>
        <end position="396"/>
    </location>
</feature>
<comment type="caution">
    <text evidence="3">The sequence shown here is derived from an EMBL/GenBank/DDBJ whole genome shotgun (WGS) entry which is preliminary data.</text>
</comment>
<dbReference type="GO" id="GO:0003723">
    <property type="term" value="F:RNA binding"/>
    <property type="evidence" value="ECO:0007669"/>
    <property type="project" value="InterPro"/>
</dbReference>
<dbReference type="Proteomes" id="UP001200034">
    <property type="component" value="Unassembled WGS sequence"/>
</dbReference>
<dbReference type="GO" id="GO:0005634">
    <property type="term" value="C:nucleus"/>
    <property type="evidence" value="ECO:0007669"/>
    <property type="project" value="TreeGrafter"/>
</dbReference>
<name>A0AAD4K1L7_9MUSC</name>
<feature type="region of interest" description="Disordered" evidence="1">
    <location>
        <begin position="361"/>
        <end position="398"/>
    </location>
</feature>
<organism evidence="3 4">
    <name type="scientific">Drosophila rubida</name>
    <dbReference type="NCBI Taxonomy" id="30044"/>
    <lineage>
        <taxon>Eukaryota</taxon>
        <taxon>Metazoa</taxon>
        <taxon>Ecdysozoa</taxon>
        <taxon>Arthropoda</taxon>
        <taxon>Hexapoda</taxon>
        <taxon>Insecta</taxon>
        <taxon>Pterygota</taxon>
        <taxon>Neoptera</taxon>
        <taxon>Endopterygota</taxon>
        <taxon>Diptera</taxon>
        <taxon>Brachycera</taxon>
        <taxon>Muscomorpha</taxon>
        <taxon>Ephydroidea</taxon>
        <taxon>Drosophilidae</taxon>
        <taxon>Drosophila</taxon>
    </lineage>
</organism>
<dbReference type="InterPro" id="IPR039136">
    <property type="entry name" value="NUFIP1-like"/>
</dbReference>
<dbReference type="Pfam" id="PF10453">
    <property type="entry name" value="NUFIP1"/>
    <property type="match status" value="1"/>
</dbReference>
<dbReference type="EMBL" id="JAJJHW010002585">
    <property type="protein sequence ID" value="KAH8371920.1"/>
    <property type="molecule type" value="Genomic_DNA"/>
</dbReference>
<feature type="region of interest" description="Disordered" evidence="1">
    <location>
        <begin position="275"/>
        <end position="334"/>
    </location>
</feature>
<dbReference type="PANTHER" id="PTHR13309">
    <property type="entry name" value="NUCLEAR FRAGILE X MENTAL RETARDATION PROTEIN INTERACTING PROTEIN 1"/>
    <property type="match status" value="1"/>
</dbReference>
<feature type="compositionally biased region" description="Basic and acidic residues" evidence="1">
    <location>
        <begin position="310"/>
        <end position="328"/>
    </location>
</feature>
<gene>
    <name evidence="3" type="ORF">KR093_009285</name>
</gene>
<reference evidence="3" key="1">
    <citation type="journal article" date="2021" name="Mol. Ecol. Resour.">
        <title>Phylogenomic analyses of the genus Drosophila reveals genomic signals of climate adaptation.</title>
        <authorList>
            <person name="Li F."/>
            <person name="Rane R.V."/>
            <person name="Luria V."/>
            <person name="Xiong Z."/>
            <person name="Chen J."/>
            <person name="Li Z."/>
            <person name="Catullo R.A."/>
            <person name="Griffin P.C."/>
            <person name="Schiffer M."/>
            <person name="Pearce S."/>
            <person name="Lee S.F."/>
            <person name="McElroy K."/>
            <person name="Stocker A."/>
            <person name="Shirriffs J."/>
            <person name="Cockerell F."/>
            <person name="Coppin C."/>
            <person name="Sgro C.M."/>
            <person name="Karger A."/>
            <person name="Cain J.W."/>
            <person name="Weber J.A."/>
            <person name="Santpere G."/>
            <person name="Kirschner M.W."/>
            <person name="Hoffmann A.A."/>
            <person name="Oakeshott J.G."/>
            <person name="Zhang G."/>
        </authorList>
    </citation>
    <scope>NUCLEOTIDE SEQUENCE</scope>
    <source>
        <strain evidence="3">BGI-SZ-2011g</strain>
    </source>
</reference>